<name>W9YH68_9EURO</name>
<dbReference type="OrthoDB" id="5426765at2759"/>
<keyword evidence="3" id="KW-1185">Reference proteome</keyword>
<evidence type="ECO:0000313" key="3">
    <source>
        <dbReference type="Proteomes" id="UP000019478"/>
    </source>
</evidence>
<sequence>MRSVQLEKAFAAAVDLDLVSKKRLTKLRNVKILMLTENERKAALRGFKSAVLLLRALCSEIRLQRQLVDMSAGLAALLADRYDEAASQSAEAPQPDHIYIDSEDNHDHDHYHMEREQEQEKHGLRSVQSQKLKPTLYAKGNVGRNWTELIKQNFTRNATIIVDGGLGYQPRRVTVRAKMDTGCNDNLITLEVFEKFGMDKSILVEIPEEDQFDLVMLEGARCHILYKVHLTWYYDGDMKMRHSDFFVVKTGPFDMLIGSDRLAQEFAEHGRPGLVVGKKNKKKADRQKEIDDHAKHLKEQETLELEERKAQQAKAKVSPPALAKKGKKFLSFFRRRK</sequence>
<organism evidence="2 3">
    <name type="scientific">Capronia epimyces CBS 606.96</name>
    <dbReference type="NCBI Taxonomy" id="1182542"/>
    <lineage>
        <taxon>Eukaryota</taxon>
        <taxon>Fungi</taxon>
        <taxon>Dikarya</taxon>
        <taxon>Ascomycota</taxon>
        <taxon>Pezizomycotina</taxon>
        <taxon>Eurotiomycetes</taxon>
        <taxon>Chaetothyriomycetidae</taxon>
        <taxon>Chaetothyriales</taxon>
        <taxon>Herpotrichiellaceae</taxon>
        <taxon>Capronia</taxon>
    </lineage>
</organism>
<reference evidence="2 3" key="1">
    <citation type="submission" date="2013-03" db="EMBL/GenBank/DDBJ databases">
        <title>The Genome Sequence of Capronia epimyces CBS 606.96.</title>
        <authorList>
            <consortium name="The Broad Institute Genomics Platform"/>
            <person name="Cuomo C."/>
            <person name="de Hoog S."/>
            <person name="Gorbushina A."/>
            <person name="Walker B."/>
            <person name="Young S.K."/>
            <person name="Zeng Q."/>
            <person name="Gargeya S."/>
            <person name="Fitzgerald M."/>
            <person name="Haas B."/>
            <person name="Abouelleil A."/>
            <person name="Allen A.W."/>
            <person name="Alvarado L."/>
            <person name="Arachchi H.M."/>
            <person name="Berlin A.M."/>
            <person name="Chapman S.B."/>
            <person name="Gainer-Dewar J."/>
            <person name="Goldberg J."/>
            <person name="Griggs A."/>
            <person name="Gujja S."/>
            <person name="Hansen M."/>
            <person name="Howarth C."/>
            <person name="Imamovic A."/>
            <person name="Ireland A."/>
            <person name="Larimer J."/>
            <person name="McCowan C."/>
            <person name="Murphy C."/>
            <person name="Pearson M."/>
            <person name="Poon T.W."/>
            <person name="Priest M."/>
            <person name="Roberts A."/>
            <person name="Saif S."/>
            <person name="Shea T."/>
            <person name="Sisk P."/>
            <person name="Sykes S."/>
            <person name="Wortman J."/>
            <person name="Nusbaum C."/>
            <person name="Birren B."/>
        </authorList>
    </citation>
    <scope>NUCLEOTIDE SEQUENCE [LARGE SCALE GENOMIC DNA]</scope>
    <source>
        <strain evidence="2 3">CBS 606.96</strain>
    </source>
</reference>
<dbReference type="Gene3D" id="2.40.70.10">
    <property type="entry name" value="Acid Proteases"/>
    <property type="match status" value="1"/>
</dbReference>
<dbReference type="Proteomes" id="UP000019478">
    <property type="component" value="Unassembled WGS sequence"/>
</dbReference>
<protein>
    <submittedName>
        <fullName evidence="2">Uncharacterized protein</fullName>
    </submittedName>
</protein>
<dbReference type="InterPro" id="IPR021109">
    <property type="entry name" value="Peptidase_aspartic_dom_sf"/>
</dbReference>
<comment type="caution">
    <text evidence="2">The sequence shown here is derived from an EMBL/GenBank/DDBJ whole genome shotgun (WGS) entry which is preliminary data.</text>
</comment>
<feature type="compositionally biased region" description="Basic and acidic residues" evidence="1">
    <location>
        <begin position="286"/>
        <end position="300"/>
    </location>
</feature>
<gene>
    <name evidence="2" type="ORF">A1O3_00413</name>
</gene>
<proteinExistence type="predicted"/>
<dbReference type="AlphaFoldDB" id="W9YH68"/>
<dbReference type="eggNOG" id="ENOG502R8YT">
    <property type="taxonomic scope" value="Eukaryota"/>
</dbReference>
<feature type="region of interest" description="Disordered" evidence="1">
    <location>
        <begin position="278"/>
        <end position="300"/>
    </location>
</feature>
<evidence type="ECO:0000256" key="1">
    <source>
        <dbReference type="SAM" id="MobiDB-lite"/>
    </source>
</evidence>
<accession>W9YH68</accession>
<evidence type="ECO:0000313" key="2">
    <source>
        <dbReference type="EMBL" id="EXJ91863.1"/>
    </source>
</evidence>
<dbReference type="RefSeq" id="XP_007728753.1">
    <property type="nucleotide sequence ID" value="XM_007730563.1"/>
</dbReference>
<dbReference type="HOGENOM" id="CLU_823862_0_0_1"/>
<dbReference type="GeneID" id="19164553"/>
<dbReference type="EMBL" id="AMGY01000001">
    <property type="protein sequence ID" value="EXJ91863.1"/>
    <property type="molecule type" value="Genomic_DNA"/>
</dbReference>